<reference evidence="2 3" key="1">
    <citation type="submission" date="2020-10" db="EMBL/GenBank/DDBJ databases">
        <title>Degradation of 1,4-Dioxane by Xanthobacter sp. YN2, via a Novel Group-2 Soluble Di-Iron Monooxygenase.</title>
        <authorList>
            <person name="Ma F."/>
            <person name="Wang Y."/>
            <person name="Yang J."/>
            <person name="Guo H."/>
            <person name="Su D."/>
            <person name="Yu L."/>
        </authorList>
    </citation>
    <scope>NUCLEOTIDE SEQUENCE [LARGE SCALE GENOMIC DNA]</scope>
    <source>
        <strain evidence="2 3">YN2</strain>
    </source>
</reference>
<dbReference type="Pfam" id="PF09860">
    <property type="entry name" value="DUF2087"/>
    <property type="match status" value="1"/>
</dbReference>
<accession>A0A974SIN4</accession>
<evidence type="ECO:0000259" key="1">
    <source>
        <dbReference type="Pfam" id="PF09860"/>
    </source>
</evidence>
<gene>
    <name evidence="2" type="ORF">EZH22_20995</name>
</gene>
<feature type="domain" description="DUF2087" evidence="1">
    <location>
        <begin position="89"/>
        <end position="159"/>
    </location>
</feature>
<dbReference type="InterPro" id="IPR018656">
    <property type="entry name" value="DUF2087"/>
</dbReference>
<evidence type="ECO:0000313" key="2">
    <source>
        <dbReference type="EMBL" id="QRG05528.1"/>
    </source>
</evidence>
<proteinExistence type="predicted"/>
<dbReference type="Proteomes" id="UP000596427">
    <property type="component" value="Chromosome"/>
</dbReference>
<name>A0A974SIN4_9HYPH</name>
<dbReference type="RefSeq" id="WP_203192393.1">
    <property type="nucleotide sequence ID" value="NZ_CP063362.1"/>
</dbReference>
<keyword evidence="3" id="KW-1185">Reference proteome</keyword>
<organism evidence="2 3">
    <name type="scientific">Xanthobacter dioxanivorans</name>
    <dbReference type="NCBI Taxonomy" id="2528964"/>
    <lineage>
        <taxon>Bacteria</taxon>
        <taxon>Pseudomonadati</taxon>
        <taxon>Pseudomonadota</taxon>
        <taxon>Alphaproteobacteria</taxon>
        <taxon>Hyphomicrobiales</taxon>
        <taxon>Xanthobacteraceae</taxon>
        <taxon>Xanthobacter</taxon>
    </lineage>
</organism>
<evidence type="ECO:0000313" key="3">
    <source>
        <dbReference type="Proteomes" id="UP000596427"/>
    </source>
</evidence>
<protein>
    <submittedName>
        <fullName evidence="2">DUF2087 domain-containing protein</fullName>
    </submittedName>
</protein>
<dbReference type="KEGG" id="xdi:EZH22_20995"/>
<sequence>MSRIQLPFAALDVSALARALGRELEACEGKPGHVQLLNMLVRSVGYRNFQHFRANHVAEARLASPPAPPEPVDLKRVEHAAKHFDAAGRLARWPAKESRRSLALWVLWSRIPAGATFTEAQFNALLRAGHLFDDPALLRRGMVDGGLAWRTTDGRSYRRIEQRPPEEALALIRHLGRELN</sequence>
<dbReference type="AlphaFoldDB" id="A0A974SIN4"/>
<dbReference type="EMBL" id="CP063362">
    <property type="protein sequence ID" value="QRG05528.1"/>
    <property type="molecule type" value="Genomic_DNA"/>
</dbReference>